<gene>
    <name evidence="5" type="ORF">Z518_00633</name>
</gene>
<dbReference type="RefSeq" id="XP_013276689.1">
    <property type="nucleotide sequence ID" value="XM_013421235.1"/>
</dbReference>
<dbReference type="PANTHER" id="PTHR33938:SF8">
    <property type="entry name" value="CARBOXYLIC ESTER HYDROLASE"/>
    <property type="match status" value="1"/>
</dbReference>
<evidence type="ECO:0000313" key="5">
    <source>
        <dbReference type="EMBL" id="KIX09553.1"/>
    </source>
</evidence>
<dbReference type="PANTHER" id="PTHR33938">
    <property type="entry name" value="FERULOYL ESTERASE B-RELATED"/>
    <property type="match status" value="1"/>
</dbReference>
<dbReference type="AlphaFoldDB" id="A0A0D2HFY5"/>
<evidence type="ECO:0000256" key="1">
    <source>
        <dbReference type="ARBA" id="ARBA00022487"/>
    </source>
</evidence>
<proteinExistence type="predicted"/>
<keyword evidence="6" id="KW-1185">Reference proteome</keyword>
<dbReference type="STRING" id="1442369.A0A0D2HFY5"/>
<evidence type="ECO:0000256" key="2">
    <source>
        <dbReference type="ARBA" id="ARBA00022729"/>
    </source>
</evidence>
<dbReference type="HOGENOM" id="CLU_2134927_0_0_1"/>
<dbReference type="GeneID" id="25288704"/>
<sequence length="113" mass="12333">MNRAGVFPPPCEGLAITEAAIHACDNVDGVIDGCHLSSGTLTEYFNRMLKEDPDVRNYWRYFEIPGTGHGIQGGGPYPIDSINKLMKWVEEGIPLDTLMGEIARSAHEGSQGQ</sequence>
<protein>
    <recommendedName>
        <fullName evidence="7">Carboxylic ester hydrolase</fullName>
    </recommendedName>
</protein>
<dbReference type="InterPro" id="IPR011118">
    <property type="entry name" value="Tannase/feruloyl_esterase"/>
</dbReference>
<keyword evidence="3" id="KW-0378">Hydrolase</keyword>
<reference evidence="5 6" key="1">
    <citation type="submission" date="2015-01" db="EMBL/GenBank/DDBJ databases">
        <title>The Genome Sequence of Rhinocladiella mackenzie CBS 650.93.</title>
        <authorList>
            <consortium name="The Broad Institute Genomics Platform"/>
            <person name="Cuomo C."/>
            <person name="de Hoog S."/>
            <person name="Gorbushina A."/>
            <person name="Stielow B."/>
            <person name="Teixiera M."/>
            <person name="Abouelleil A."/>
            <person name="Chapman S.B."/>
            <person name="Priest M."/>
            <person name="Young S.K."/>
            <person name="Wortman J."/>
            <person name="Nusbaum C."/>
            <person name="Birren B."/>
        </authorList>
    </citation>
    <scope>NUCLEOTIDE SEQUENCE [LARGE SCALE GENOMIC DNA]</scope>
    <source>
        <strain evidence="5 6">CBS 650.93</strain>
    </source>
</reference>
<accession>A0A0D2HFY5</accession>
<keyword evidence="2" id="KW-0732">Signal</keyword>
<dbReference type="VEuPathDB" id="FungiDB:Z518_00633"/>
<evidence type="ECO:0000256" key="4">
    <source>
        <dbReference type="ARBA" id="ARBA00023157"/>
    </source>
</evidence>
<keyword evidence="4" id="KW-1015">Disulfide bond</keyword>
<evidence type="ECO:0000256" key="3">
    <source>
        <dbReference type="ARBA" id="ARBA00022801"/>
    </source>
</evidence>
<keyword evidence="1" id="KW-0719">Serine esterase</keyword>
<organism evidence="5 6">
    <name type="scientific">Rhinocladiella mackenziei CBS 650.93</name>
    <dbReference type="NCBI Taxonomy" id="1442369"/>
    <lineage>
        <taxon>Eukaryota</taxon>
        <taxon>Fungi</taxon>
        <taxon>Dikarya</taxon>
        <taxon>Ascomycota</taxon>
        <taxon>Pezizomycotina</taxon>
        <taxon>Eurotiomycetes</taxon>
        <taxon>Chaetothyriomycetidae</taxon>
        <taxon>Chaetothyriales</taxon>
        <taxon>Herpotrichiellaceae</taxon>
        <taxon>Rhinocladiella</taxon>
    </lineage>
</organism>
<dbReference type="EMBL" id="KN847475">
    <property type="protein sequence ID" value="KIX09553.1"/>
    <property type="molecule type" value="Genomic_DNA"/>
</dbReference>
<evidence type="ECO:0008006" key="7">
    <source>
        <dbReference type="Google" id="ProtNLM"/>
    </source>
</evidence>
<name>A0A0D2HFY5_9EURO</name>
<evidence type="ECO:0000313" key="6">
    <source>
        <dbReference type="Proteomes" id="UP000053617"/>
    </source>
</evidence>
<dbReference type="GO" id="GO:0052689">
    <property type="term" value="F:carboxylic ester hydrolase activity"/>
    <property type="evidence" value="ECO:0007669"/>
    <property type="project" value="UniProtKB-KW"/>
</dbReference>
<dbReference type="Proteomes" id="UP000053617">
    <property type="component" value="Unassembled WGS sequence"/>
</dbReference>